<proteinExistence type="predicted"/>
<sequence length="128" mass="15178">MRGSQPKWNHVVARTMKRPRDVIKFLNASLQVAKRRRKQELVDAKARNTLQNIEDLPLVFTNKDIVNAREIYSPYLKAELDDEIKPHWEDWEDALRTLSIMEKEVFQRDEFTKEYGAQKSSMNLVFTI</sequence>
<reference evidence="1" key="1">
    <citation type="submission" date="2022-12" db="EMBL/GenBank/DDBJ databases">
        <title>Paracoccus sp. EF6 isolated from a lake water.</title>
        <authorList>
            <person name="Liu H."/>
        </authorList>
    </citation>
    <scope>NUCLEOTIDE SEQUENCE</scope>
    <source>
        <strain evidence="1">EF6</strain>
    </source>
</reference>
<gene>
    <name evidence="1" type="ORF">OU682_16800</name>
</gene>
<dbReference type="Proteomes" id="UP001149822">
    <property type="component" value="Unassembled WGS sequence"/>
</dbReference>
<accession>A0ABT4J854</accession>
<name>A0ABT4J854_9RHOB</name>
<keyword evidence="2" id="KW-1185">Reference proteome</keyword>
<dbReference type="EMBL" id="JAPTYD010000033">
    <property type="protein sequence ID" value="MCZ0963271.1"/>
    <property type="molecule type" value="Genomic_DNA"/>
</dbReference>
<protein>
    <submittedName>
        <fullName evidence="1">Uncharacterized protein</fullName>
    </submittedName>
</protein>
<evidence type="ECO:0000313" key="1">
    <source>
        <dbReference type="EMBL" id="MCZ0963271.1"/>
    </source>
</evidence>
<evidence type="ECO:0000313" key="2">
    <source>
        <dbReference type="Proteomes" id="UP001149822"/>
    </source>
</evidence>
<comment type="caution">
    <text evidence="1">The sequence shown here is derived from an EMBL/GenBank/DDBJ whole genome shotgun (WGS) entry which is preliminary data.</text>
</comment>
<dbReference type="RefSeq" id="WP_268943344.1">
    <property type="nucleotide sequence ID" value="NZ_JAPTYD010000033.1"/>
</dbReference>
<organism evidence="1 2">
    <name type="scientific">Paracoccus benzoatiresistens</name>
    <dbReference type="NCBI Taxonomy" id="2997341"/>
    <lineage>
        <taxon>Bacteria</taxon>
        <taxon>Pseudomonadati</taxon>
        <taxon>Pseudomonadota</taxon>
        <taxon>Alphaproteobacteria</taxon>
        <taxon>Rhodobacterales</taxon>
        <taxon>Paracoccaceae</taxon>
        <taxon>Paracoccus</taxon>
    </lineage>
</organism>